<dbReference type="RefSeq" id="WP_198929261.1">
    <property type="nucleotide sequence ID" value="NZ_JARXVX010000001.1"/>
</dbReference>
<dbReference type="AlphaFoldDB" id="A0AA43S4Y9"/>
<name>A0AA43S4Y9_9BURK</name>
<comment type="subcellular location">
    <subcellularLocation>
        <location evidence="2">Cell membrane</location>
        <topology evidence="2">Lipid-anchor</topology>
    </subcellularLocation>
</comment>
<evidence type="ECO:0000313" key="3">
    <source>
        <dbReference type="EMBL" id="MDH6503258.1"/>
    </source>
</evidence>
<comment type="caution">
    <text evidence="3">The sequence shown here is derived from an EMBL/GenBank/DDBJ whole genome shotgun (WGS) entry which is preliminary data.</text>
</comment>
<keyword evidence="2" id="KW-1134">Transmembrane beta strand</keyword>
<accession>A0AA43S4Y9</accession>
<proteinExistence type="inferred from homology"/>
<dbReference type="InterPro" id="IPR010131">
    <property type="entry name" value="MdtP/NodT-like"/>
</dbReference>
<dbReference type="Gene3D" id="2.20.200.10">
    <property type="entry name" value="Outer membrane efflux proteins (OEP)"/>
    <property type="match status" value="1"/>
</dbReference>
<evidence type="ECO:0000256" key="1">
    <source>
        <dbReference type="ARBA" id="ARBA00007613"/>
    </source>
</evidence>
<dbReference type="GO" id="GO:0005886">
    <property type="term" value="C:plasma membrane"/>
    <property type="evidence" value="ECO:0007669"/>
    <property type="project" value="UniProtKB-SubCell"/>
</dbReference>
<protein>
    <submittedName>
        <fullName evidence="3">NodT family efflux transporter outer membrane factor (OMF) lipoprotein</fullName>
    </submittedName>
</protein>
<organism evidence="3 4">
    <name type="scientific">Polynucleobacter sphagniphilus</name>
    <dbReference type="NCBI Taxonomy" id="1743169"/>
    <lineage>
        <taxon>Bacteria</taxon>
        <taxon>Pseudomonadati</taxon>
        <taxon>Pseudomonadota</taxon>
        <taxon>Betaproteobacteria</taxon>
        <taxon>Burkholderiales</taxon>
        <taxon>Burkholderiaceae</taxon>
        <taxon>Polynucleobacter</taxon>
    </lineage>
</organism>
<keyword evidence="2" id="KW-0812">Transmembrane</keyword>
<evidence type="ECO:0000256" key="2">
    <source>
        <dbReference type="RuleBase" id="RU362097"/>
    </source>
</evidence>
<comment type="similarity">
    <text evidence="1 2">Belongs to the outer membrane factor (OMF) (TC 1.B.17) family.</text>
</comment>
<dbReference type="GO" id="GO:0015562">
    <property type="term" value="F:efflux transmembrane transporter activity"/>
    <property type="evidence" value="ECO:0007669"/>
    <property type="project" value="InterPro"/>
</dbReference>
<dbReference type="InterPro" id="IPR003423">
    <property type="entry name" value="OMP_efflux"/>
</dbReference>
<keyword evidence="2" id="KW-0472">Membrane</keyword>
<dbReference type="PANTHER" id="PTHR30203">
    <property type="entry name" value="OUTER MEMBRANE CATION EFFLUX PROTEIN"/>
    <property type="match status" value="1"/>
</dbReference>
<dbReference type="PANTHER" id="PTHR30203:SF33">
    <property type="entry name" value="BLR4455 PROTEIN"/>
    <property type="match status" value="1"/>
</dbReference>
<keyword evidence="2 3" id="KW-0449">Lipoprotein</keyword>
<dbReference type="EMBL" id="JARXYA010000002">
    <property type="protein sequence ID" value="MDH6503258.1"/>
    <property type="molecule type" value="Genomic_DNA"/>
</dbReference>
<keyword evidence="4" id="KW-1185">Reference proteome</keyword>
<reference evidence="3" key="1">
    <citation type="submission" date="2023-04" db="EMBL/GenBank/DDBJ databases">
        <title>Genome Encyclopedia of Bacteria and Archaea VI: Functional Genomics of Type Strains.</title>
        <authorList>
            <person name="Whitman W."/>
        </authorList>
    </citation>
    <scope>NUCLEOTIDE SEQUENCE</scope>
    <source>
        <strain evidence="3">Enz.4-51</strain>
    </source>
</reference>
<dbReference type="Proteomes" id="UP001161160">
    <property type="component" value="Unassembled WGS sequence"/>
</dbReference>
<dbReference type="Gene3D" id="1.20.1600.10">
    <property type="entry name" value="Outer membrane efflux proteins (OEP)"/>
    <property type="match status" value="1"/>
</dbReference>
<dbReference type="GeneID" id="83595209"/>
<keyword evidence="2" id="KW-0564">Palmitate</keyword>
<gene>
    <name evidence="3" type="ORF">M2127_000545</name>
</gene>
<dbReference type="PROSITE" id="PS51257">
    <property type="entry name" value="PROKAR_LIPOPROTEIN"/>
    <property type="match status" value="1"/>
</dbReference>
<dbReference type="SUPFAM" id="SSF56954">
    <property type="entry name" value="Outer membrane efflux proteins (OEP)"/>
    <property type="match status" value="1"/>
</dbReference>
<dbReference type="Pfam" id="PF02321">
    <property type="entry name" value="OEP"/>
    <property type="match status" value="2"/>
</dbReference>
<evidence type="ECO:0000313" key="4">
    <source>
        <dbReference type="Proteomes" id="UP001161160"/>
    </source>
</evidence>
<sequence length="503" mass="53956">MSNASKIMHPNTALKALCAISLFSLMTGCMVGPDYKKPDSATAPSYKELDGMQSGDGWKLAQPNEAGLNTKWWLIYKDPVLNQLMEKVNVDNQNIIAADAQYRQATALLTQARAALFPTLTANGSGNRGTLNGNSNGGFSTIDQTFNANIGASWVPDIWGQVRRNVEASGDNAQASAAQLDAVRLSTQATLAQTYFQLRIADMQIKMYEDTIKAYERSLQISTNQYNAGIVTQLDVAQASTLLESTIALAIDVQLARAQLEHAIAVLVGQTPSTFSLQAQERTIDPVTGLVVSPVSRLVAELPDVPVGVPSTLLERRPDIAAAERQMAAANAKIGVATAAFFPTLTISASGGYQGVDLPGLLSMPLRYWSIGPALAQPLFDGGLRIGAYQQAGAAYDQNVAQYRQTVLAAFQNVEDNLVALRLLQKESKSQASAVKHAQDAVRISMNQYKEGVITYLDVATSQASELANERTLMSLLNRQIAAHVGLITALGGGWDVKQIADK</sequence>
<dbReference type="NCBIfam" id="TIGR01845">
    <property type="entry name" value="outer_NodT"/>
    <property type="match status" value="1"/>
</dbReference>